<dbReference type="InterPro" id="IPR036322">
    <property type="entry name" value="WD40_repeat_dom_sf"/>
</dbReference>
<dbReference type="PROSITE" id="PS50197">
    <property type="entry name" value="BEACH"/>
    <property type="match status" value="1"/>
</dbReference>
<dbReference type="CDD" id="cd06071">
    <property type="entry name" value="Beach"/>
    <property type="match status" value="1"/>
</dbReference>
<dbReference type="EMBL" id="JAKKPZ010000002">
    <property type="protein sequence ID" value="KAI1726005.1"/>
    <property type="molecule type" value="Genomic_DNA"/>
</dbReference>
<protein>
    <submittedName>
        <fullName evidence="4">Beige/BEACH domain-containing protein</fullName>
    </submittedName>
</protein>
<dbReference type="PROSITE" id="PS50082">
    <property type="entry name" value="WD_REPEATS_2"/>
    <property type="match status" value="1"/>
</dbReference>
<dbReference type="InterPro" id="IPR015943">
    <property type="entry name" value="WD40/YVTN_repeat-like_dom_sf"/>
</dbReference>
<dbReference type="InterPro" id="IPR036372">
    <property type="entry name" value="BEACH_dom_sf"/>
</dbReference>
<feature type="repeat" description="WD" evidence="1">
    <location>
        <begin position="2948"/>
        <end position="2989"/>
    </location>
</feature>
<evidence type="ECO:0000259" key="3">
    <source>
        <dbReference type="PROSITE" id="PS51783"/>
    </source>
</evidence>
<evidence type="ECO:0000313" key="5">
    <source>
        <dbReference type="Proteomes" id="UP001201812"/>
    </source>
</evidence>
<evidence type="ECO:0000256" key="1">
    <source>
        <dbReference type="PROSITE-ProRule" id="PRU00221"/>
    </source>
</evidence>
<evidence type="ECO:0000313" key="4">
    <source>
        <dbReference type="EMBL" id="KAI1726005.1"/>
    </source>
</evidence>
<name>A0AAD4NDB3_9BILA</name>
<gene>
    <name evidence="4" type="ORF">DdX_02697</name>
</gene>
<feature type="domain" description="BEACH" evidence="2">
    <location>
        <begin position="2452"/>
        <end position="2758"/>
    </location>
</feature>
<dbReference type="Pfam" id="PF02138">
    <property type="entry name" value="Beach"/>
    <property type="match status" value="1"/>
</dbReference>
<dbReference type="PANTHER" id="PTHR13743">
    <property type="entry name" value="BEIGE/BEACH-RELATED"/>
    <property type="match status" value="1"/>
</dbReference>
<dbReference type="PANTHER" id="PTHR13743:SF86">
    <property type="entry name" value="LYSOSOMAL-TRAFFICKING REGULATOR"/>
    <property type="match status" value="1"/>
</dbReference>
<dbReference type="SUPFAM" id="SSF50978">
    <property type="entry name" value="WD40 repeat-like"/>
    <property type="match status" value="1"/>
</dbReference>
<sequence length="3140" mass="359174">MENVFGPRKYVSDLIFSLEGDEFLFGEVTVPTTNEWQYVSEVFDLIARYTIQSCDHRTSEKAHRFLEGILQSVDLSECLSDILRQCSKTVLQRFQSDDPFTSKELVGLSIDRPFAQRSLCDDMTTIVTEAIGAMPKTKSTPRKWNRYDVHNFHCLYFGPSKLNDDDKREIETPSIFLPSYKLDLAVATMKTLAVLAMNLRNCDMLASIFRFTNSACDPNALELNVHKDEVNNSLRNLIAILDYSANLGEMVCNSDSGLNAAMHTECGKDFEVALAHRLEVIKKLLSIHTTLERLTTACDARFLPNIMNELTRCLDRHVFRCVKMLMILCNIKVTTLDFHVNHFLECMQNYAKICETSTLIQLLEDTFSATEAKFSYCSLPTKALEFSHCLNRTVFAIYCKITNLLRMDRTSWAALIHLSTRFLSSICNCVRKNELLDCLLFLVDQTLLKDLTVVLQYHFNDYSTNAVLCDNIDSSTSSSSSNYGDSISQWFKQPMSYKTYEQLLEVFNIIWPYLSSADYDHFALQLLSVLQSLKSCGGQSVIENVLMKFVNTFAICLRPKQPLFLKALIAEITSDLDDRIHNIDTQEDTFRLVGSMLKVADQEQFNDLMELELMEKYQRLLKMAETDVWVLFSETAENFRSALQLFLDMFKGIIKDITLREKFQKEESKVVADCSRLIVICIDFLHGTNEPSRKVRLVAEMISTLIVIQLAADSTNRDELADTFNKLRENSAAMGNLVVLKRILCELVNAEDKGEACVTRETSMSAADEMTSACSKGNPLSYIRLGAAGIDEIYKISIIIEQIRYQTNTAEKISKGMEYLLSTIFDLIRPMDMKNATMKQRKVILNLFEIINHLNTKGAQLRTVKKLLDLIGKFVMANPKASFLSKFFSLCHVNSDMTEHVVEVLRTILDVSNFEPGETLLFPQIQLPSNENAAEESYVYLNSDGAASLALEPGVKISLSCVSSWIKLISNKSSSWLHIISIGDECLKMTAEVKPSSAIFRVRLQSKIHSLEWCIFQETFASVLSVNGALVNFTFGLQYVNNEIKSTIVVGNHIKCFGKAMDMKISADEVPFQVTIGSSFKPQKPPSSTSISRDNVTQCETFYEIATIFAFKGLLQPKFGILLRSIGSACFSLTDCRISQIYCSFLNCLTRPTICSDSCELCHVCSEPQKFLAKLQRMVLFTLRPSSAHCFALNILQKGVDSSSLNEMSDSALCLTMSKNLDVHWHTTIVQNHMETLDKSLRTLGGIKIFMFLYALSVDKNYSAKTQLGVLRLLLLCLKRDPSYHQEFSNLDGNSVIIRMLSSRSAHMNLDICHVFLRFIFSKLETDSSGELFVGPRTAILEPNLLKALLSSADLWRGTRFQYWTRIIRMVSDSLSSQVLPPKFKNFNHNQVTRVQLLHQLLHTLLDMFQNKESYQFVTHSQMAPRESKRPPVTPPVFDLAETMRNLVSEMIGMPYKCMEVTVLWNFILLSHPAHDTYLDYSIKSHNAWIQPERLDPGDEPEQHEKHTELSDYFQDILKKHGREKIVNLWVRTNNSAIAVRKELNKEDEVATYPLERQHSHSISPKLYRRSSVEYPLQMPLSSSKHMDVVESRQRFPSDIPENEHWLVQTRATFLQLMSNVVLNCEDPLMTVLELDVLYWQTILVLLSNQKYSKIRTLTFALLKNFFLRCSQTHRMSFASKQGFFLLSNELKKAPVNNQIADALFSLTCGEHVILRDGLDAGHLEKLVYDPFKVSSFYALYTLLEESVSDPSLFWSVCSTLQKMFMAENAPRRAMLECGLVDTLVNVLRKLCLSSIGPPMDSPVFSLLDCWLSFAESIILFLVPYRDAYNYDACEDFLWLCITLVWQCENSDVSVFVETLNAKINSEYETQPIDKNKQKDLEDTDHDRAILAMRRATSRLIYGWIDCIQSKLSDQMRVSYFSMTNDMTDNYGEDFEILPPDWSPNRSYTTTGAEFPTQSERHVQAKEMASLDELGRRLLFGLSMAKNYFLYIPPFEKCSDEEESLFRFYIETILSTWKRKPHEKHNDEWQVVLGFCREKARILLAELIAFVLFRVQAGLGVAADVDDTANKRSLHSRVHSRRSCFPWTLKRRLIIVRYLSNEILQNRKYIVNLLEVNLDYQYAMKIALHELSLLPSIVEQYDIREFEAELERLIRFLRSIQIESPLANPTQDEISSLVDDEFLLVHSYFQNKCQFCNQLIARSGIIVERENTVIKFTSDKAMTLTCEIAEYQNTPRRAFIQWRKELTNELAKAGNTLGHLVREFCHPQAIFFDSNCWPLGHALDTTENPCRERRRLQPAHYQFPLKFLRKEWREVVAKCYGGALPLENLLQDFKDQKTLDHVEAINQVRLSISATLLRTAFECTGEIVVSDQKLYFLGEHAKSTQKGFVYAPVTYSWSFEQVREIHSRFYLLKDTALELFTTTGDAFLVVFMATEQRNVLLNQLYTMSLGHMIVDHKAQLQTAIQMWRRSSITNFEYLMVLNKLAGRSFNDLMQYPVFPFVLSDYSSPLIDLESPFSYRDLMKPMAIQDPKMEATYIHNYNYSLEEFKKQKDSGFSSPVRFGAYHYGSHYSNTGIVAHYLVRLSPYTNVALEYQDNNFDIPDRLFNSIETTWRLSSSESTTDFKELIPEFFFFPEMFENLEKLDLGTKQAGQIVDDVILPAWCPFNNARLFCFIHRQALESPTVTANLHFWIDLIFGYKQSGEPAMKAINLFHPATYRGRDLENESGSDELSISAVRTMVRTYGQMPLQLFPSPHLPHLNSNGSSTTGNRYSGGLRRSASVEKRQLFRSVQGLRWGEFVGSPETDDKYCSSPSYVFGLGKNERISHLSSIYKDGFERCFGVGTSTELIANYKSDRKDALRRNFELAVSSILSWRFSDNVLRIKLVECQQSSINTGWINLIDMQSLELAKVAFSPSSDLLYMGFKCGLIRVYSLSFVLGKWVISPKSELFGHEYAITSLESSDEFHVLLSTSVDAKICLWDSNRLEFVSTFSLPQPTNNNTEETVTLSCISKINCDICVVLQSGFCSRVVLYTVNGKIVGVHEEKLTVTSLAMTNMQEGTAINCLAVGLQSGVIRLLEMWTMSVIRDIHIPQYHDPVISIRFTNEGKRLYALFSGLQVLCWQVPAMARSRSPSFKVLNPHF</sequence>
<dbReference type="PROSITE" id="PS51783">
    <property type="entry name" value="PH_BEACH"/>
    <property type="match status" value="1"/>
</dbReference>
<organism evidence="4 5">
    <name type="scientific">Ditylenchus destructor</name>
    <dbReference type="NCBI Taxonomy" id="166010"/>
    <lineage>
        <taxon>Eukaryota</taxon>
        <taxon>Metazoa</taxon>
        <taxon>Ecdysozoa</taxon>
        <taxon>Nematoda</taxon>
        <taxon>Chromadorea</taxon>
        <taxon>Rhabditida</taxon>
        <taxon>Tylenchina</taxon>
        <taxon>Tylenchomorpha</taxon>
        <taxon>Sphaerularioidea</taxon>
        <taxon>Anguinidae</taxon>
        <taxon>Anguininae</taxon>
        <taxon>Ditylenchus</taxon>
    </lineage>
</organism>
<dbReference type="SMART" id="SM00320">
    <property type="entry name" value="WD40"/>
    <property type="match status" value="3"/>
</dbReference>
<dbReference type="InterPro" id="IPR011993">
    <property type="entry name" value="PH-like_dom_sf"/>
</dbReference>
<dbReference type="InterPro" id="IPR023362">
    <property type="entry name" value="PH-BEACH_dom"/>
</dbReference>
<proteinExistence type="predicted"/>
<dbReference type="Gene3D" id="2.30.29.30">
    <property type="entry name" value="Pleckstrin-homology domain (PH domain)/Phosphotyrosine-binding domain (PTB)"/>
    <property type="match status" value="1"/>
</dbReference>
<dbReference type="Gene3D" id="2.130.10.10">
    <property type="entry name" value="YVTN repeat-like/Quinoprotein amine dehydrogenase"/>
    <property type="match status" value="1"/>
</dbReference>
<keyword evidence="1" id="KW-0853">WD repeat</keyword>
<dbReference type="Proteomes" id="UP001201812">
    <property type="component" value="Unassembled WGS sequence"/>
</dbReference>
<dbReference type="Gene3D" id="1.10.1540.10">
    <property type="entry name" value="BEACH domain"/>
    <property type="match status" value="1"/>
</dbReference>
<dbReference type="SMART" id="SM01026">
    <property type="entry name" value="Beach"/>
    <property type="match status" value="1"/>
</dbReference>
<dbReference type="SUPFAM" id="SSF50729">
    <property type="entry name" value="PH domain-like"/>
    <property type="match status" value="1"/>
</dbReference>
<dbReference type="InterPro" id="IPR050865">
    <property type="entry name" value="BEACH_Domain"/>
</dbReference>
<dbReference type="InterPro" id="IPR001680">
    <property type="entry name" value="WD40_rpt"/>
</dbReference>
<keyword evidence="5" id="KW-1185">Reference proteome</keyword>
<dbReference type="SUPFAM" id="SSF81837">
    <property type="entry name" value="BEACH domain"/>
    <property type="match status" value="1"/>
</dbReference>
<dbReference type="InterPro" id="IPR000409">
    <property type="entry name" value="BEACH_dom"/>
</dbReference>
<reference evidence="4" key="1">
    <citation type="submission" date="2022-01" db="EMBL/GenBank/DDBJ databases">
        <title>Genome Sequence Resource for Two Populations of Ditylenchus destructor, the Migratory Endoparasitic Phytonematode.</title>
        <authorList>
            <person name="Zhang H."/>
            <person name="Lin R."/>
            <person name="Xie B."/>
        </authorList>
    </citation>
    <scope>NUCLEOTIDE SEQUENCE</scope>
    <source>
        <strain evidence="4">BazhouSP</strain>
    </source>
</reference>
<dbReference type="PROSITE" id="PS50294">
    <property type="entry name" value="WD_REPEATS_REGION"/>
    <property type="match status" value="1"/>
</dbReference>
<dbReference type="Pfam" id="PF14844">
    <property type="entry name" value="PH_BEACH"/>
    <property type="match status" value="1"/>
</dbReference>
<accession>A0AAD4NDB3</accession>
<comment type="caution">
    <text evidence="4">The sequence shown here is derived from an EMBL/GenBank/DDBJ whole genome shotgun (WGS) entry which is preliminary data.</text>
</comment>
<evidence type="ECO:0000259" key="2">
    <source>
        <dbReference type="PROSITE" id="PS50197"/>
    </source>
</evidence>
<feature type="domain" description="BEACH-type PH" evidence="3">
    <location>
        <begin position="2343"/>
        <end position="2445"/>
    </location>
</feature>